<keyword evidence="4" id="KW-0143">Chaperone</keyword>
<dbReference type="Gene3D" id="1.10.4030.10">
    <property type="entry name" value="Porin chaperone SurA, peptide-binding domain"/>
    <property type="match status" value="1"/>
</dbReference>
<evidence type="ECO:0000256" key="6">
    <source>
        <dbReference type="PROSITE-ProRule" id="PRU00278"/>
    </source>
</evidence>
<organism evidence="9 10">
    <name type="scientific">Ignatzschineria indica</name>
    <dbReference type="NCBI Taxonomy" id="472583"/>
    <lineage>
        <taxon>Bacteria</taxon>
        <taxon>Pseudomonadati</taxon>
        <taxon>Pseudomonadota</taxon>
        <taxon>Gammaproteobacteria</taxon>
        <taxon>Cardiobacteriales</taxon>
        <taxon>Ignatzschineriaceae</taxon>
        <taxon>Ignatzschineria</taxon>
    </lineage>
</organism>
<evidence type="ECO:0000256" key="5">
    <source>
        <dbReference type="ARBA" id="ARBA00023235"/>
    </source>
</evidence>
<proteinExistence type="predicted"/>
<protein>
    <recommendedName>
        <fullName evidence="8">PpiC domain-containing protein</fullName>
    </recommendedName>
</protein>
<dbReference type="Gene3D" id="3.10.50.40">
    <property type="match status" value="1"/>
</dbReference>
<dbReference type="PROSITE" id="PS50198">
    <property type="entry name" value="PPIC_PPIASE_2"/>
    <property type="match status" value="1"/>
</dbReference>
<dbReference type="SUPFAM" id="SSF109998">
    <property type="entry name" value="Triger factor/SurA peptide-binding domain-like"/>
    <property type="match status" value="1"/>
</dbReference>
<keyword evidence="1 7" id="KW-0732">Signal</keyword>
<feature type="chain" id="PRO_5015756632" description="PpiC domain-containing protein" evidence="7">
    <location>
        <begin position="22"/>
        <end position="330"/>
    </location>
</feature>
<dbReference type="InterPro" id="IPR015391">
    <property type="entry name" value="SurA_N"/>
</dbReference>
<dbReference type="Proteomes" id="UP000244948">
    <property type="component" value="Unassembled WGS sequence"/>
</dbReference>
<sequence length="330" mass="37608">MKLRILSLIALLFISLPSAMARLGTVDGIAIVINNDIITLSDWQRELDLAKQEMAYLPPNQRMSGTELEDHVARVLITSKFQDQFAKQLGLYVQNNEVDAAIMDIAARNGTDVATLKEYIAYQGMDFNQYRENIRGQMLASRLQNQVIQGVNITEKELDLYMKTAEFKRLKEEMMRADVPQHKVSHILVAVNKDKSEEKALQEANRLRDRIISGDGTFEDIARANSQDPFSAAQDGDLGWVGVGQLAPTFEKTMMTLPIGEISQPVRTPYGYHLIKVEERRKGFQDDETIRNVAREFYFRKKAGDTFDEWLNRMLSDVHIEKHVGTPTKQ</sequence>
<dbReference type="Pfam" id="PF09312">
    <property type="entry name" value="SurA_N"/>
    <property type="match status" value="1"/>
</dbReference>
<reference evidence="9 10" key="1">
    <citation type="journal article" date="2018" name="Genome Announc.">
        <title>Ignatzschineria cameli sp. nov., isolated from necrotic foot tissue of dromedaries (Camelus dromedarius) and associated maggots (Wohlfahrtia species) in Dubai.</title>
        <authorList>
            <person name="Tsang C.C."/>
            <person name="Tang J.Y."/>
            <person name="Fong J.Y."/>
            <person name="Kinne J."/>
            <person name="Lee H.H."/>
            <person name="Joseph M."/>
            <person name="Jose S."/>
            <person name="Schuster R.K."/>
            <person name="Tang Y."/>
            <person name="Sivakumar S."/>
            <person name="Chen J.H."/>
            <person name="Teng J.L."/>
            <person name="Lau S.K."/>
            <person name="Wernery U."/>
            <person name="Woo P.C."/>
        </authorList>
    </citation>
    <scope>NUCLEOTIDE SEQUENCE [LARGE SCALE GENOMIC DNA]</scope>
    <source>
        <strain evidence="9 10">KCTC 22643</strain>
    </source>
</reference>
<evidence type="ECO:0000256" key="2">
    <source>
        <dbReference type="ARBA" id="ARBA00022764"/>
    </source>
</evidence>
<dbReference type="InterPro" id="IPR027304">
    <property type="entry name" value="Trigger_fact/SurA_dom_sf"/>
</dbReference>
<keyword evidence="3 6" id="KW-0697">Rotamase</keyword>
<comment type="caution">
    <text evidence="9">The sequence shown here is derived from an EMBL/GenBank/DDBJ whole genome shotgun (WGS) entry which is preliminary data.</text>
</comment>
<evidence type="ECO:0000259" key="8">
    <source>
        <dbReference type="PROSITE" id="PS50198"/>
    </source>
</evidence>
<dbReference type="Pfam" id="PF00639">
    <property type="entry name" value="Rotamase"/>
    <property type="match status" value="1"/>
</dbReference>
<keyword evidence="5 6" id="KW-0413">Isomerase</keyword>
<dbReference type="EMBL" id="QEWR01000004">
    <property type="protein sequence ID" value="PWD82476.1"/>
    <property type="molecule type" value="Genomic_DNA"/>
</dbReference>
<evidence type="ECO:0000313" key="9">
    <source>
        <dbReference type="EMBL" id="PWD82476.1"/>
    </source>
</evidence>
<feature type="domain" description="PpiC" evidence="8">
    <location>
        <begin position="179"/>
        <end position="279"/>
    </location>
</feature>
<name>A0A2U2AIL3_9GAMM</name>
<dbReference type="RefSeq" id="WP_094567649.1">
    <property type="nucleotide sequence ID" value="NZ_BMXZ01000003.1"/>
</dbReference>
<evidence type="ECO:0000256" key="7">
    <source>
        <dbReference type="SAM" id="SignalP"/>
    </source>
</evidence>
<dbReference type="PANTHER" id="PTHR47637">
    <property type="entry name" value="CHAPERONE SURA"/>
    <property type="match status" value="1"/>
</dbReference>
<dbReference type="SUPFAM" id="SSF54534">
    <property type="entry name" value="FKBP-like"/>
    <property type="match status" value="1"/>
</dbReference>
<dbReference type="GO" id="GO:0003755">
    <property type="term" value="F:peptidyl-prolyl cis-trans isomerase activity"/>
    <property type="evidence" value="ECO:0007669"/>
    <property type="project" value="UniProtKB-KW"/>
</dbReference>
<keyword evidence="10" id="KW-1185">Reference proteome</keyword>
<feature type="signal peptide" evidence="7">
    <location>
        <begin position="1"/>
        <end position="21"/>
    </location>
</feature>
<evidence type="ECO:0000256" key="1">
    <source>
        <dbReference type="ARBA" id="ARBA00022729"/>
    </source>
</evidence>
<keyword evidence="2" id="KW-0574">Periplasm</keyword>
<dbReference type="PANTHER" id="PTHR47637:SF1">
    <property type="entry name" value="CHAPERONE SURA"/>
    <property type="match status" value="1"/>
</dbReference>
<evidence type="ECO:0000313" key="10">
    <source>
        <dbReference type="Proteomes" id="UP000244948"/>
    </source>
</evidence>
<evidence type="ECO:0000256" key="4">
    <source>
        <dbReference type="ARBA" id="ARBA00023186"/>
    </source>
</evidence>
<dbReference type="InterPro" id="IPR050280">
    <property type="entry name" value="OMP_Chaperone_SurA"/>
</dbReference>
<accession>A0A2U2AIL3</accession>
<gene>
    <name evidence="9" type="ORF">DC082_07505</name>
</gene>
<dbReference type="InterPro" id="IPR046357">
    <property type="entry name" value="PPIase_dom_sf"/>
</dbReference>
<dbReference type="InterPro" id="IPR000297">
    <property type="entry name" value="PPIase_PpiC"/>
</dbReference>
<evidence type="ECO:0000256" key="3">
    <source>
        <dbReference type="ARBA" id="ARBA00023110"/>
    </source>
</evidence>
<dbReference type="AlphaFoldDB" id="A0A2U2AIL3"/>